<evidence type="ECO:0000256" key="8">
    <source>
        <dbReference type="ARBA" id="ARBA00023242"/>
    </source>
</evidence>
<dbReference type="Gene3D" id="1.10.10.1700">
    <property type="entry name" value="Histone-lysine N-methyltransferase"/>
    <property type="match status" value="1"/>
</dbReference>
<evidence type="ECO:0000256" key="4">
    <source>
        <dbReference type="ARBA" id="ARBA00022603"/>
    </source>
</evidence>
<dbReference type="PROSITE" id="PS50280">
    <property type="entry name" value="SET"/>
    <property type="match status" value="1"/>
</dbReference>
<evidence type="ECO:0000313" key="10">
    <source>
        <dbReference type="EMBL" id="KIJ26938.1"/>
    </source>
</evidence>
<organism evidence="10 11">
    <name type="scientific">Sphaerobolus stellatus (strain SS14)</name>
    <dbReference type="NCBI Taxonomy" id="990650"/>
    <lineage>
        <taxon>Eukaryota</taxon>
        <taxon>Fungi</taxon>
        <taxon>Dikarya</taxon>
        <taxon>Basidiomycota</taxon>
        <taxon>Agaricomycotina</taxon>
        <taxon>Agaricomycetes</taxon>
        <taxon>Phallomycetidae</taxon>
        <taxon>Geastrales</taxon>
        <taxon>Sphaerobolaceae</taxon>
        <taxon>Sphaerobolus</taxon>
    </lineage>
</organism>
<evidence type="ECO:0000256" key="2">
    <source>
        <dbReference type="ARBA" id="ARBA00004286"/>
    </source>
</evidence>
<keyword evidence="7" id="KW-0156">Chromatin regulator</keyword>
<evidence type="ECO:0000256" key="7">
    <source>
        <dbReference type="ARBA" id="ARBA00022853"/>
    </source>
</evidence>
<keyword evidence="11" id="KW-1185">Reference proteome</keyword>
<dbReference type="GO" id="GO:0032259">
    <property type="term" value="P:methylation"/>
    <property type="evidence" value="ECO:0007669"/>
    <property type="project" value="UniProtKB-KW"/>
</dbReference>
<dbReference type="GO" id="GO:0042799">
    <property type="term" value="F:histone H4K20 methyltransferase activity"/>
    <property type="evidence" value="ECO:0007669"/>
    <property type="project" value="TreeGrafter"/>
</dbReference>
<dbReference type="Pfam" id="PF00856">
    <property type="entry name" value="SET"/>
    <property type="match status" value="1"/>
</dbReference>
<evidence type="ECO:0000313" key="11">
    <source>
        <dbReference type="Proteomes" id="UP000054279"/>
    </source>
</evidence>
<evidence type="ECO:0000259" key="9">
    <source>
        <dbReference type="PROSITE" id="PS50280"/>
    </source>
</evidence>
<dbReference type="InterPro" id="IPR046341">
    <property type="entry name" value="SET_dom_sf"/>
</dbReference>
<keyword evidence="5" id="KW-0808">Transferase</keyword>
<dbReference type="InterPro" id="IPR001214">
    <property type="entry name" value="SET_dom"/>
</dbReference>
<name>A0A0C9TCQ1_SPHS4</name>
<comment type="subcellular location">
    <subcellularLocation>
        <location evidence="2">Chromosome</location>
    </subcellularLocation>
    <subcellularLocation>
        <location evidence="1">Nucleus</location>
    </subcellularLocation>
</comment>
<dbReference type="HOGENOM" id="CLU_074503_0_0_1"/>
<dbReference type="GO" id="GO:0005634">
    <property type="term" value="C:nucleus"/>
    <property type="evidence" value="ECO:0007669"/>
    <property type="project" value="UniProtKB-SubCell"/>
</dbReference>
<protein>
    <recommendedName>
        <fullName evidence="9">SET domain-containing protein</fullName>
    </recommendedName>
</protein>
<dbReference type="EMBL" id="KN837351">
    <property type="protein sequence ID" value="KIJ26938.1"/>
    <property type="molecule type" value="Genomic_DNA"/>
</dbReference>
<evidence type="ECO:0000256" key="1">
    <source>
        <dbReference type="ARBA" id="ARBA00004123"/>
    </source>
</evidence>
<keyword evidence="3" id="KW-0158">Chromosome</keyword>
<proteinExistence type="predicted"/>
<accession>A0A0C9TCQ1</accession>
<dbReference type="SMART" id="SM00317">
    <property type="entry name" value="SET"/>
    <property type="match status" value="1"/>
</dbReference>
<dbReference type="InterPro" id="IPR039977">
    <property type="entry name" value="Suv4-20/Set9"/>
</dbReference>
<evidence type="ECO:0000256" key="5">
    <source>
        <dbReference type="ARBA" id="ARBA00022679"/>
    </source>
</evidence>
<dbReference type="AlphaFoldDB" id="A0A0C9TCQ1"/>
<keyword evidence="6" id="KW-0949">S-adenosyl-L-methionine</keyword>
<evidence type="ECO:0000256" key="3">
    <source>
        <dbReference type="ARBA" id="ARBA00022454"/>
    </source>
</evidence>
<reference evidence="10 11" key="1">
    <citation type="submission" date="2014-06" db="EMBL/GenBank/DDBJ databases">
        <title>Evolutionary Origins and Diversification of the Mycorrhizal Mutualists.</title>
        <authorList>
            <consortium name="DOE Joint Genome Institute"/>
            <consortium name="Mycorrhizal Genomics Consortium"/>
            <person name="Kohler A."/>
            <person name="Kuo A."/>
            <person name="Nagy L.G."/>
            <person name="Floudas D."/>
            <person name="Copeland A."/>
            <person name="Barry K.W."/>
            <person name="Cichocki N."/>
            <person name="Veneault-Fourrey C."/>
            <person name="LaButti K."/>
            <person name="Lindquist E.A."/>
            <person name="Lipzen A."/>
            <person name="Lundell T."/>
            <person name="Morin E."/>
            <person name="Murat C."/>
            <person name="Riley R."/>
            <person name="Ohm R."/>
            <person name="Sun H."/>
            <person name="Tunlid A."/>
            <person name="Henrissat B."/>
            <person name="Grigoriev I.V."/>
            <person name="Hibbett D.S."/>
            <person name="Martin F."/>
        </authorList>
    </citation>
    <scope>NUCLEOTIDE SEQUENCE [LARGE SCALE GENOMIC DNA]</scope>
    <source>
        <strain evidence="10 11">SS14</strain>
    </source>
</reference>
<evidence type="ECO:0000256" key="6">
    <source>
        <dbReference type="ARBA" id="ARBA00022691"/>
    </source>
</evidence>
<gene>
    <name evidence="10" type="ORF">M422DRAFT_132213</name>
</gene>
<dbReference type="PANTHER" id="PTHR12977:SF4">
    <property type="entry name" value="HISTONE-LYSINE N-METHYLTRANSFERASE KMT5B"/>
    <property type="match status" value="1"/>
</dbReference>
<dbReference type="Proteomes" id="UP000054279">
    <property type="component" value="Unassembled WGS sequence"/>
</dbReference>
<feature type="domain" description="SET" evidence="9">
    <location>
        <begin position="79"/>
        <end position="203"/>
    </location>
</feature>
<feature type="non-terminal residue" evidence="10">
    <location>
        <position position="1"/>
    </location>
</feature>
<dbReference type="Gene3D" id="2.170.270.10">
    <property type="entry name" value="SET domain"/>
    <property type="match status" value="1"/>
</dbReference>
<dbReference type="OrthoDB" id="6627536at2759"/>
<dbReference type="InterPro" id="IPR041938">
    <property type="entry name" value="Hist-Lys_N-MTase_N"/>
</dbReference>
<dbReference type="PANTHER" id="PTHR12977">
    <property type="entry name" value="SUPPRESSOR OF VARIEGATION 4-20-RELATED"/>
    <property type="match status" value="1"/>
</dbReference>
<dbReference type="GO" id="GO:0005694">
    <property type="term" value="C:chromosome"/>
    <property type="evidence" value="ECO:0007669"/>
    <property type="project" value="UniProtKB-SubCell"/>
</dbReference>
<dbReference type="SUPFAM" id="SSF82199">
    <property type="entry name" value="SET domain"/>
    <property type="match status" value="1"/>
</dbReference>
<keyword evidence="8" id="KW-0539">Nucleus</keyword>
<sequence>MDPSRRLPKHDPAEIMAIIKKYIVRKGGASTAAQRVKRAVDALLEVSAVKQYLHKRSSAQINAFATHASRYFELYLPTGCIEISHTSRYSHRTGKSELCILATNPLKVGQVITDLKGSLAHLTAEEDEELKRTDTRRRDGGTRRDFSVIHSNQKNKSHLFLGPARFVNHDCDHNVELFRDGRIITFRVIKPIAKGAEVTAHYGDGYFGKGNRYCLCATCERRGRGG</sequence>
<keyword evidence="4" id="KW-0489">Methyltransferase</keyword>